<dbReference type="InterPro" id="IPR029020">
    <property type="entry name" value="Ammonium/urea_transptr"/>
</dbReference>
<keyword evidence="5 8" id="KW-1133">Transmembrane helix</keyword>
<keyword evidence="6 8" id="KW-0472">Membrane</keyword>
<dbReference type="InterPro" id="IPR024041">
    <property type="entry name" value="NH4_transpt_AmtB-like_dom"/>
</dbReference>
<evidence type="ECO:0000256" key="6">
    <source>
        <dbReference type="ARBA" id="ARBA00023136"/>
    </source>
</evidence>
<name>A0ABR1FAX3_9ASCO</name>
<dbReference type="Proteomes" id="UP001498771">
    <property type="component" value="Unassembled WGS sequence"/>
</dbReference>
<evidence type="ECO:0000256" key="9">
    <source>
        <dbReference type="SAM" id="MobiDB-lite"/>
    </source>
</evidence>
<organism evidence="11 12">
    <name type="scientific">Myxozyma melibiosi</name>
    <dbReference type="NCBI Taxonomy" id="54550"/>
    <lineage>
        <taxon>Eukaryota</taxon>
        <taxon>Fungi</taxon>
        <taxon>Dikarya</taxon>
        <taxon>Ascomycota</taxon>
        <taxon>Saccharomycotina</taxon>
        <taxon>Lipomycetes</taxon>
        <taxon>Lipomycetales</taxon>
        <taxon>Lipomycetaceae</taxon>
        <taxon>Myxozyma</taxon>
    </lineage>
</organism>
<dbReference type="InterPro" id="IPR018047">
    <property type="entry name" value="Ammonium_transpt_CS"/>
</dbReference>
<keyword evidence="4 8" id="KW-0812">Transmembrane</keyword>
<reference evidence="11 12" key="1">
    <citation type="submission" date="2024-03" db="EMBL/GenBank/DDBJ databases">
        <title>Genome-scale model development and genomic sequencing of the oleaginous clade Lipomyces.</title>
        <authorList>
            <consortium name="Lawrence Berkeley National Laboratory"/>
            <person name="Czajka J.J."/>
            <person name="Han Y."/>
            <person name="Kim J."/>
            <person name="Mondo S.J."/>
            <person name="Hofstad B.A."/>
            <person name="Robles A."/>
            <person name="Haridas S."/>
            <person name="Riley R."/>
            <person name="LaButti K."/>
            <person name="Pangilinan J."/>
            <person name="Andreopoulos W."/>
            <person name="Lipzen A."/>
            <person name="Yan J."/>
            <person name="Wang M."/>
            <person name="Ng V."/>
            <person name="Grigoriev I.V."/>
            <person name="Spatafora J.W."/>
            <person name="Magnuson J.K."/>
            <person name="Baker S.E."/>
            <person name="Pomraning K.R."/>
        </authorList>
    </citation>
    <scope>NUCLEOTIDE SEQUENCE [LARGE SCALE GENOMIC DNA]</scope>
    <source>
        <strain evidence="11 12">Phaff 52-87</strain>
    </source>
</reference>
<keyword evidence="7 8" id="KW-0924">Ammonia transport</keyword>
<feature type="region of interest" description="Disordered" evidence="9">
    <location>
        <begin position="477"/>
        <end position="513"/>
    </location>
</feature>
<evidence type="ECO:0000256" key="3">
    <source>
        <dbReference type="ARBA" id="ARBA00022448"/>
    </source>
</evidence>
<sequence length="513" mass="55420">MADLPSAFFNDSSPGWTAAGGNSREMDVNLAYVASGFHQVWMMSATVFVFPIIPGLGLFYAGLCRRKSATTLLWQTLGVLGVISFQWFFWGYSLAYSSDADHYIGTLKNFGFRNVVAAPSGYLPEPLFALYQCMFALCTVMIMIGGAFERCRLLPSMVFAFCWCTIVYSPIVCWTWNANGWLYLLPALDFAGGGPVHISSGTGALAYALIIGKRIETNSPSRKVPKFVPHNPTLIFLGTWMIWFGWFGFNGGSTLNASVRTSYVLVNTNLAAGCGVIGWSLVDYILYRGRFSLVGACQGCIAALVGITPAAGYVPVYFAAVIGFLTAVGVRLCENLNEWIRVDEGMEVFKLHGIGGMIGAILTGLFAADWVSMLDGASDYSGWVDHHYIQLGYQLAEICAIVSYTFGVTVVLLLIIDHIPGLKFRVPEHQEIEGLDKHLLFEEGMGDYELFETLRAAGYINAGGSVLGDGLGGGVEITEAAPSGSSQEQEKEVTSDKAPTGSTSNDKVVSGAV</sequence>
<dbReference type="RefSeq" id="XP_064770042.1">
    <property type="nucleotide sequence ID" value="XM_064911266.1"/>
</dbReference>
<gene>
    <name evidence="11" type="ORF">BZA70DRAFT_270196</name>
</gene>
<dbReference type="PROSITE" id="PS01219">
    <property type="entry name" value="AMMONIUM_TRANSP"/>
    <property type="match status" value="1"/>
</dbReference>
<feature type="transmembrane region" description="Helical" evidence="8">
    <location>
        <begin position="157"/>
        <end position="178"/>
    </location>
</feature>
<evidence type="ECO:0000259" key="10">
    <source>
        <dbReference type="Pfam" id="PF00909"/>
    </source>
</evidence>
<proteinExistence type="inferred from homology"/>
<feature type="transmembrane region" description="Helical" evidence="8">
    <location>
        <begin position="231"/>
        <end position="249"/>
    </location>
</feature>
<evidence type="ECO:0000313" key="12">
    <source>
        <dbReference type="Proteomes" id="UP001498771"/>
    </source>
</evidence>
<evidence type="ECO:0000256" key="7">
    <source>
        <dbReference type="ARBA" id="ARBA00023177"/>
    </source>
</evidence>
<dbReference type="Pfam" id="PF00909">
    <property type="entry name" value="Ammonium_transp"/>
    <property type="match status" value="1"/>
</dbReference>
<keyword evidence="3 8" id="KW-0813">Transport</keyword>
<feature type="domain" description="Ammonium transporter AmtB-like" evidence="10">
    <location>
        <begin position="40"/>
        <end position="438"/>
    </location>
</feature>
<dbReference type="EMBL" id="JBBJBU010000001">
    <property type="protein sequence ID" value="KAK7207009.1"/>
    <property type="molecule type" value="Genomic_DNA"/>
</dbReference>
<dbReference type="PANTHER" id="PTHR43029">
    <property type="entry name" value="AMMONIUM TRANSPORTER MEP2"/>
    <property type="match status" value="1"/>
</dbReference>
<comment type="subcellular location">
    <subcellularLocation>
        <location evidence="8">Cell membrane</location>
        <topology evidence="8">Multi-pass membrane protein</topology>
    </subcellularLocation>
    <subcellularLocation>
        <location evidence="1">Membrane</location>
        <topology evidence="1">Multi-pass membrane protein</topology>
    </subcellularLocation>
</comment>
<evidence type="ECO:0000256" key="8">
    <source>
        <dbReference type="RuleBase" id="RU362002"/>
    </source>
</evidence>
<evidence type="ECO:0000256" key="2">
    <source>
        <dbReference type="ARBA" id="ARBA00005887"/>
    </source>
</evidence>
<feature type="transmembrane region" description="Helical" evidence="8">
    <location>
        <begin position="190"/>
        <end position="210"/>
    </location>
</feature>
<feature type="transmembrane region" description="Helical" evidence="8">
    <location>
        <begin position="354"/>
        <end position="373"/>
    </location>
</feature>
<dbReference type="InterPro" id="IPR001905">
    <property type="entry name" value="Ammonium_transpt"/>
</dbReference>
<feature type="transmembrane region" description="Helical" evidence="8">
    <location>
        <begin position="129"/>
        <end position="148"/>
    </location>
</feature>
<dbReference type="NCBIfam" id="TIGR00836">
    <property type="entry name" value="amt"/>
    <property type="match status" value="1"/>
</dbReference>
<dbReference type="Gene3D" id="1.10.3430.10">
    <property type="entry name" value="Ammonium transporter AmtB like domains"/>
    <property type="match status" value="1"/>
</dbReference>
<protein>
    <recommendedName>
        <fullName evidence="8">Ammonium transporter</fullName>
    </recommendedName>
</protein>
<feature type="transmembrane region" description="Helical" evidence="8">
    <location>
        <begin position="261"/>
        <end position="282"/>
    </location>
</feature>
<evidence type="ECO:0000256" key="5">
    <source>
        <dbReference type="ARBA" id="ARBA00022989"/>
    </source>
</evidence>
<dbReference type="PANTHER" id="PTHR43029:SF15">
    <property type="entry name" value="AMMONIUM TRANSPORTER"/>
    <property type="match status" value="1"/>
</dbReference>
<evidence type="ECO:0000313" key="11">
    <source>
        <dbReference type="EMBL" id="KAK7207009.1"/>
    </source>
</evidence>
<evidence type="ECO:0000256" key="4">
    <source>
        <dbReference type="ARBA" id="ARBA00022692"/>
    </source>
</evidence>
<feature type="transmembrane region" description="Helical" evidence="8">
    <location>
        <begin position="316"/>
        <end position="333"/>
    </location>
</feature>
<evidence type="ECO:0000256" key="1">
    <source>
        <dbReference type="ARBA" id="ARBA00004141"/>
    </source>
</evidence>
<feature type="transmembrane region" description="Helical" evidence="8">
    <location>
        <begin position="393"/>
        <end position="416"/>
    </location>
</feature>
<keyword evidence="12" id="KW-1185">Reference proteome</keyword>
<comment type="caution">
    <text evidence="11">The sequence shown here is derived from an EMBL/GenBank/DDBJ whole genome shotgun (WGS) entry which is preliminary data.</text>
</comment>
<comment type="similarity">
    <text evidence="2 8">Belongs to the ammonia transporter channel (TC 1.A.11.2) family.</text>
</comment>
<accession>A0ABR1FAX3</accession>
<feature type="transmembrane region" description="Helical" evidence="8">
    <location>
        <begin position="40"/>
        <end position="60"/>
    </location>
</feature>
<feature type="transmembrane region" description="Helical" evidence="8">
    <location>
        <begin position="72"/>
        <end position="90"/>
    </location>
</feature>
<dbReference type="SUPFAM" id="SSF111352">
    <property type="entry name" value="Ammonium transporter"/>
    <property type="match status" value="1"/>
</dbReference>
<dbReference type="GeneID" id="90036778"/>
<feature type="transmembrane region" description="Helical" evidence="8">
    <location>
        <begin position="291"/>
        <end position="310"/>
    </location>
</feature>